<protein>
    <recommendedName>
        <fullName evidence="14">D-alanine--D-alanine ligase</fullName>
        <ecNumber evidence="14">6.3.2.4</ecNumber>
    </recommendedName>
    <alternativeName>
        <fullName evidence="14">D-Ala-D-Ala ligase</fullName>
    </alternativeName>
    <alternativeName>
        <fullName evidence="14">D-alanylalanine synthetase</fullName>
    </alternativeName>
</protein>
<dbReference type="PANTHER" id="PTHR23132">
    <property type="entry name" value="D-ALANINE--D-ALANINE LIGASE"/>
    <property type="match status" value="1"/>
</dbReference>
<gene>
    <name evidence="14" type="primary">ddl</name>
    <name evidence="20" type="ORF">EOE48_08630</name>
</gene>
<feature type="binding site" evidence="16">
    <location>
        <begin position="184"/>
        <end position="185"/>
    </location>
    <ligand>
        <name>ATP</name>
        <dbReference type="ChEBI" id="CHEBI:30616"/>
    </ligand>
</feature>
<feature type="binding site" evidence="17">
    <location>
        <position position="317"/>
    </location>
    <ligand>
        <name>Mg(2+)</name>
        <dbReference type="ChEBI" id="CHEBI:18420"/>
        <label>2</label>
    </ligand>
</feature>
<keyword evidence="12 14" id="KW-0961">Cell wall biogenesis/degradation</keyword>
<dbReference type="SUPFAM" id="SSF52440">
    <property type="entry name" value="PreATP-grasp domain"/>
    <property type="match status" value="1"/>
</dbReference>
<dbReference type="SUPFAM" id="SSF56059">
    <property type="entry name" value="Glutathione synthetase ATP-binding domain-like"/>
    <property type="match status" value="1"/>
</dbReference>
<dbReference type="EC" id="6.3.2.4" evidence="14"/>
<keyword evidence="7 18" id="KW-0067">ATP-binding</keyword>
<evidence type="ECO:0000256" key="3">
    <source>
        <dbReference type="ARBA" id="ARBA00010871"/>
    </source>
</evidence>
<dbReference type="NCBIfam" id="TIGR01205">
    <property type="entry name" value="D_ala_D_alaTIGR"/>
    <property type="match status" value="1"/>
</dbReference>
<comment type="cofactor">
    <cofactor evidence="1">
        <name>Mn(2+)</name>
        <dbReference type="ChEBI" id="CHEBI:29035"/>
    </cofactor>
</comment>
<feature type="binding site" evidence="17">
    <location>
        <position position="300"/>
    </location>
    <ligand>
        <name>Mg(2+)</name>
        <dbReference type="ChEBI" id="CHEBI:18420"/>
        <label>1</label>
    </ligand>
</feature>
<dbReference type="GO" id="GO:0046872">
    <property type="term" value="F:metal ion binding"/>
    <property type="evidence" value="ECO:0007669"/>
    <property type="project" value="UniProtKB-KW"/>
</dbReference>
<dbReference type="EMBL" id="SACP01000006">
    <property type="protein sequence ID" value="RVU19453.1"/>
    <property type="molecule type" value="Genomic_DNA"/>
</dbReference>
<feature type="binding site" evidence="16">
    <location>
        <begin position="314"/>
        <end position="315"/>
    </location>
    <ligand>
        <name>ATP</name>
        <dbReference type="ChEBI" id="CHEBI:30616"/>
    </ligand>
</feature>
<feature type="active site" evidence="15">
    <location>
        <position position="326"/>
    </location>
</feature>
<comment type="catalytic activity">
    <reaction evidence="13 14">
        <text>2 D-alanine + ATP = D-alanyl-D-alanine + ADP + phosphate + H(+)</text>
        <dbReference type="Rhea" id="RHEA:11224"/>
        <dbReference type="ChEBI" id="CHEBI:15378"/>
        <dbReference type="ChEBI" id="CHEBI:30616"/>
        <dbReference type="ChEBI" id="CHEBI:43474"/>
        <dbReference type="ChEBI" id="CHEBI:57416"/>
        <dbReference type="ChEBI" id="CHEBI:57822"/>
        <dbReference type="ChEBI" id="CHEBI:456216"/>
        <dbReference type="EC" id="6.3.2.4"/>
    </reaction>
</comment>
<evidence type="ECO:0000256" key="7">
    <source>
        <dbReference type="ARBA" id="ARBA00022840"/>
    </source>
</evidence>
<evidence type="ECO:0000256" key="18">
    <source>
        <dbReference type="PROSITE-ProRule" id="PRU00409"/>
    </source>
</evidence>
<dbReference type="GO" id="GO:0008360">
    <property type="term" value="P:regulation of cell shape"/>
    <property type="evidence" value="ECO:0007669"/>
    <property type="project" value="UniProtKB-KW"/>
</dbReference>
<keyword evidence="8 17" id="KW-0460">Magnesium</keyword>
<dbReference type="UniPathway" id="UPA00219"/>
<dbReference type="Gene3D" id="3.40.50.20">
    <property type="match status" value="1"/>
</dbReference>
<dbReference type="PROSITE" id="PS00844">
    <property type="entry name" value="DALA_DALA_LIGASE_2"/>
    <property type="match status" value="1"/>
</dbReference>
<dbReference type="Pfam" id="PF01820">
    <property type="entry name" value="Dala_Dala_lig_N"/>
    <property type="match status" value="1"/>
</dbReference>
<feature type="binding site" evidence="17">
    <location>
        <position position="315"/>
    </location>
    <ligand>
        <name>Mg(2+)</name>
        <dbReference type="ChEBI" id="CHEBI:18420"/>
        <label>2</label>
    </ligand>
</feature>
<feature type="binding site" evidence="16">
    <location>
        <position position="135"/>
    </location>
    <ligand>
        <name>ATP</name>
        <dbReference type="ChEBI" id="CHEBI:30616"/>
    </ligand>
</feature>
<dbReference type="InterPro" id="IPR011127">
    <property type="entry name" value="Dala_Dala_lig_N"/>
</dbReference>
<comment type="subcellular location">
    <subcellularLocation>
        <location evidence="14">Cytoplasm</location>
    </subcellularLocation>
</comment>
<feature type="binding site" evidence="16">
    <location>
        <begin position="214"/>
        <end position="222"/>
    </location>
    <ligand>
        <name>ATP</name>
        <dbReference type="ChEBI" id="CHEBI:30616"/>
    </ligand>
</feature>
<evidence type="ECO:0000313" key="21">
    <source>
        <dbReference type="Proteomes" id="UP000286997"/>
    </source>
</evidence>
<dbReference type="NCBIfam" id="NF002528">
    <property type="entry name" value="PRK01966.1-4"/>
    <property type="match status" value="1"/>
</dbReference>
<dbReference type="PANTHER" id="PTHR23132:SF25">
    <property type="entry name" value="D-ALANINE--D-ALANINE LIGASE A"/>
    <property type="match status" value="1"/>
</dbReference>
<dbReference type="InterPro" id="IPR011761">
    <property type="entry name" value="ATP-grasp"/>
</dbReference>
<dbReference type="GO" id="GO:0008716">
    <property type="term" value="F:D-alanine-D-alanine ligase activity"/>
    <property type="evidence" value="ECO:0007669"/>
    <property type="project" value="UniProtKB-UniRule"/>
</dbReference>
<comment type="cofactor">
    <cofactor evidence="17">
        <name>Mg(2+)</name>
        <dbReference type="ChEBI" id="CHEBI:18420"/>
    </cofactor>
    <cofactor evidence="17">
        <name>Mn(2+)</name>
        <dbReference type="ChEBI" id="CHEBI:29035"/>
    </cofactor>
    <text evidence="17">Binds 2 magnesium or manganese ions per subunit.</text>
</comment>
<comment type="function">
    <text evidence="2 14">Cell wall formation.</text>
</comment>
<dbReference type="PROSITE" id="PS50975">
    <property type="entry name" value="ATP_GRASP"/>
    <property type="match status" value="1"/>
</dbReference>
<dbReference type="GO" id="GO:0009252">
    <property type="term" value="P:peptidoglycan biosynthetic process"/>
    <property type="evidence" value="ECO:0007669"/>
    <property type="project" value="UniProtKB-UniRule"/>
</dbReference>
<evidence type="ECO:0000256" key="12">
    <source>
        <dbReference type="ARBA" id="ARBA00023316"/>
    </source>
</evidence>
<evidence type="ECO:0000313" key="20">
    <source>
        <dbReference type="EMBL" id="RVU19453.1"/>
    </source>
</evidence>
<dbReference type="PROSITE" id="PS00843">
    <property type="entry name" value="DALA_DALA_LIGASE_1"/>
    <property type="match status" value="1"/>
</dbReference>
<feature type="active site" evidence="15">
    <location>
        <position position="17"/>
    </location>
</feature>
<dbReference type="HAMAP" id="MF_00047">
    <property type="entry name" value="Dala_Dala_lig"/>
    <property type="match status" value="1"/>
</dbReference>
<keyword evidence="14" id="KW-0963">Cytoplasm</keyword>
<dbReference type="InterPro" id="IPR013815">
    <property type="entry name" value="ATP_grasp_subdomain_1"/>
</dbReference>
<dbReference type="GO" id="GO:0005829">
    <property type="term" value="C:cytosol"/>
    <property type="evidence" value="ECO:0007669"/>
    <property type="project" value="TreeGrafter"/>
</dbReference>
<dbReference type="GO" id="GO:0071555">
    <property type="term" value="P:cell wall organization"/>
    <property type="evidence" value="ECO:0007669"/>
    <property type="project" value="UniProtKB-KW"/>
</dbReference>
<dbReference type="InterPro" id="IPR000291">
    <property type="entry name" value="D-Ala_lig_Van_CS"/>
</dbReference>
<dbReference type="InterPro" id="IPR011095">
    <property type="entry name" value="Dala_Dala_lig_C"/>
</dbReference>
<dbReference type="Gene3D" id="3.30.470.20">
    <property type="entry name" value="ATP-grasp fold, B domain"/>
    <property type="match status" value="1"/>
</dbReference>
<keyword evidence="21" id="KW-1185">Reference proteome</keyword>
<evidence type="ECO:0000256" key="4">
    <source>
        <dbReference type="ARBA" id="ARBA00022598"/>
    </source>
</evidence>
<feature type="binding site" evidence="16">
    <location>
        <begin position="176"/>
        <end position="178"/>
    </location>
    <ligand>
        <name>ATP</name>
        <dbReference type="ChEBI" id="CHEBI:30616"/>
    </ligand>
</feature>
<proteinExistence type="inferred from homology"/>
<keyword evidence="4 14" id="KW-0436">Ligase</keyword>
<evidence type="ECO:0000256" key="16">
    <source>
        <dbReference type="PIRSR" id="PIRSR039102-2"/>
    </source>
</evidence>
<comment type="pathway">
    <text evidence="14">Cell wall biogenesis; peptidoglycan biosynthesis.</text>
</comment>
<organism evidence="20 21">
    <name type="scientific">Methylobacterium oryzihabitans</name>
    <dbReference type="NCBI Taxonomy" id="2499852"/>
    <lineage>
        <taxon>Bacteria</taxon>
        <taxon>Pseudomonadati</taxon>
        <taxon>Pseudomonadota</taxon>
        <taxon>Alphaproteobacteria</taxon>
        <taxon>Hyphomicrobiales</taxon>
        <taxon>Methylobacteriaceae</taxon>
        <taxon>Methylobacterium</taxon>
    </lineage>
</organism>
<dbReference type="GO" id="GO:0005524">
    <property type="term" value="F:ATP binding"/>
    <property type="evidence" value="ECO:0007669"/>
    <property type="project" value="UniProtKB-UniRule"/>
</dbReference>
<evidence type="ECO:0000256" key="5">
    <source>
        <dbReference type="ARBA" id="ARBA00022723"/>
    </source>
</evidence>
<keyword evidence="11 17" id="KW-0464">Manganese</keyword>
<keyword evidence="9 14" id="KW-0133">Cell shape</keyword>
<dbReference type="Pfam" id="PF07478">
    <property type="entry name" value="Dala_Dala_lig_C"/>
    <property type="match status" value="1"/>
</dbReference>
<dbReference type="AlphaFoldDB" id="A0A3S2VA15"/>
<evidence type="ECO:0000256" key="6">
    <source>
        <dbReference type="ARBA" id="ARBA00022741"/>
    </source>
</evidence>
<keyword evidence="5 17" id="KW-0479">Metal-binding</keyword>
<keyword evidence="10 14" id="KW-0573">Peptidoglycan synthesis</keyword>
<sequence length="361" mass="37691">MAARLRTALLFGGRSPEHDVSIMSAAHVHRALDPARHEVVPIRIERETGVWRLCNPGAGDFPVIAASLGGVVSLAPGSGGRLLDADGREVTHLDVAVPVLHGPNGEDGTIQGLLDLAGLPYVGSGVTGSAVAMDKDVAKRLMRDAGLPVVPFLTVTPRRPVTYAEAVAALGTPNLFVKPARMGSSVGVGPAGDAETFARAVAAASAYGERVLVERSIVRAREIECAVLETAEGELRASVLGEIAPAPEHGFYSYDAKYVDADGAGLLIPAELPAATAGRIRDLALACFDALCCEGLARVDFFVDPAAPDAIYLNEVNTLPGFTAISMYPKLWAADGLPGPALIDALVGHALARHRRRPELV</sequence>
<evidence type="ECO:0000256" key="11">
    <source>
        <dbReference type="ARBA" id="ARBA00023211"/>
    </source>
</evidence>
<accession>A0A3S2VA15</accession>
<evidence type="ECO:0000256" key="2">
    <source>
        <dbReference type="ARBA" id="ARBA00003921"/>
    </source>
</evidence>
<evidence type="ECO:0000256" key="14">
    <source>
        <dbReference type="HAMAP-Rule" id="MF_00047"/>
    </source>
</evidence>
<name>A0A3S2VA15_9HYPH</name>
<evidence type="ECO:0000256" key="1">
    <source>
        <dbReference type="ARBA" id="ARBA00001936"/>
    </source>
</evidence>
<feature type="domain" description="ATP-grasp" evidence="19">
    <location>
        <begin position="139"/>
        <end position="348"/>
    </location>
</feature>
<feature type="active site" evidence="15">
    <location>
        <position position="184"/>
    </location>
</feature>
<comment type="similarity">
    <text evidence="3 14">Belongs to the D-alanine--D-alanine ligase family.</text>
</comment>
<dbReference type="OrthoDB" id="9813261at2"/>
<evidence type="ECO:0000256" key="13">
    <source>
        <dbReference type="ARBA" id="ARBA00047614"/>
    </source>
</evidence>
<evidence type="ECO:0000256" key="8">
    <source>
        <dbReference type="ARBA" id="ARBA00022842"/>
    </source>
</evidence>
<keyword evidence="6 16" id="KW-0547">Nucleotide-binding</keyword>
<evidence type="ECO:0000256" key="10">
    <source>
        <dbReference type="ARBA" id="ARBA00022984"/>
    </source>
</evidence>
<comment type="caution">
    <text evidence="20">The sequence shown here is derived from an EMBL/GenBank/DDBJ whole genome shotgun (WGS) entry which is preliminary data.</text>
</comment>
<evidence type="ECO:0000256" key="17">
    <source>
        <dbReference type="PIRSR" id="PIRSR039102-3"/>
    </source>
</evidence>
<dbReference type="Gene3D" id="3.30.1490.20">
    <property type="entry name" value="ATP-grasp fold, A domain"/>
    <property type="match status" value="1"/>
</dbReference>
<dbReference type="PIRSF" id="PIRSF039102">
    <property type="entry name" value="Ddl/VanB"/>
    <property type="match status" value="1"/>
</dbReference>
<reference evidence="20 21" key="1">
    <citation type="submission" date="2019-01" db="EMBL/GenBank/DDBJ databases">
        <authorList>
            <person name="Chen W.-M."/>
        </authorList>
    </citation>
    <scope>NUCLEOTIDE SEQUENCE [LARGE SCALE GENOMIC DNA]</scope>
    <source>
        <strain evidence="20 21">TER-1</strain>
    </source>
</reference>
<dbReference type="FunFam" id="3.30.470.20:FF:000008">
    <property type="entry name" value="D-alanine--D-alanine ligase"/>
    <property type="match status" value="1"/>
</dbReference>
<feature type="binding site" evidence="17">
    <location>
        <position position="315"/>
    </location>
    <ligand>
        <name>Mg(2+)</name>
        <dbReference type="ChEBI" id="CHEBI:18420"/>
        <label>1</label>
    </ligand>
</feature>
<evidence type="ECO:0000256" key="9">
    <source>
        <dbReference type="ARBA" id="ARBA00022960"/>
    </source>
</evidence>
<dbReference type="InterPro" id="IPR005905">
    <property type="entry name" value="D_ala_D_ala"/>
</dbReference>
<evidence type="ECO:0000259" key="19">
    <source>
        <dbReference type="PROSITE" id="PS50975"/>
    </source>
</evidence>
<evidence type="ECO:0000256" key="15">
    <source>
        <dbReference type="PIRSR" id="PIRSR039102-1"/>
    </source>
</evidence>
<dbReference type="Proteomes" id="UP000286997">
    <property type="component" value="Unassembled WGS sequence"/>
</dbReference>
<dbReference type="InterPro" id="IPR016185">
    <property type="entry name" value="PreATP-grasp_dom_sf"/>
</dbReference>
<dbReference type="RefSeq" id="WP_127728387.1">
    <property type="nucleotide sequence ID" value="NZ_SACP01000006.1"/>
</dbReference>